<evidence type="ECO:0000313" key="2">
    <source>
        <dbReference type="Proteomes" id="UP001281147"/>
    </source>
</evidence>
<reference evidence="1" key="1">
    <citation type="submission" date="2023-07" db="EMBL/GenBank/DDBJ databases">
        <title>Black Yeasts Isolated from many extreme environments.</title>
        <authorList>
            <person name="Coleine C."/>
            <person name="Stajich J.E."/>
            <person name="Selbmann L."/>
        </authorList>
    </citation>
    <scope>NUCLEOTIDE SEQUENCE</scope>
    <source>
        <strain evidence="1">CCFEE 5714</strain>
    </source>
</reference>
<evidence type="ECO:0000313" key="1">
    <source>
        <dbReference type="EMBL" id="KAK3707120.1"/>
    </source>
</evidence>
<accession>A0ACC3N056</accession>
<protein>
    <submittedName>
        <fullName evidence="1">Uncharacterized protein</fullName>
    </submittedName>
</protein>
<proteinExistence type="predicted"/>
<gene>
    <name evidence="1" type="ORF">LTR37_012289</name>
</gene>
<organism evidence="1 2">
    <name type="scientific">Vermiconidia calcicola</name>
    <dbReference type="NCBI Taxonomy" id="1690605"/>
    <lineage>
        <taxon>Eukaryota</taxon>
        <taxon>Fungi</taxon>
        <taxon>Dikarya</taxon>
        <taxon>Ascomycota</taxon>
        <taxon>Pezizomycotina</taxon>
        <taxon>Dothideomycetes</taxon>
        <taxon>Dothideomycetidae</taxon>
        <taxon>Mycosphaerellales</taxon>
        <taxon>Extremaceae</taxon>
        <taxon>Vermiconidia</taxon>
    </lineage>
</organism>
<dbReference type="EMBL" id="JAUTXU010000113">
    <property type="protein sequence ID" value="KAK3707120.1"/>
    <property type="molecule type" value="Genomic_DNA"/>
</dbReference>
<comment type="caution">
    <text evidence="1">The sequence shown here is derived from an EMBL/GenBank/DDBJ whole genome shotgun (WGS) entry which is preliminary data.</text>
</comment>
<sequence length="580" mass="63964">MIPPPFGWSAGDVATAVQILAHVLQAFHQTKGAKKQYAASRGFLRQLVPVVRRIRAQREDTANEQLHLDLADQYEAINVAYETFDEYLEKKYNGLSAKNPSKAREILQTIKWSLDELHGQVQKLKSRVNDALPPYQALMVQELCSRVARMEERLRHNTPEHQRRLQDMQNAMTAVSEQLEIQEEFAKDNREYRACLLEELERQGTDNTSVIRSDLAAIRAEMQANHKAQLQNSEKEATSSGETHLRLLECQKQISKIIERQRLQAQNQTEAAEWARLQAQAQERTQASEAAQKMLQINIKCADEALGAMRGTINNDKIKGVLGTAQGGTKVLSFWTKLGLPDLFNDSQPNDTQRTSGTQERTLPGQGTSRGIYGRVRTSTQTMSSSHPPRQPYRKLSQPPPLPASTCNLNSKSLLDPFGLKAIHPSSNHYRNRAATEVVPPLPPRPQCASALPALPSGTPFPLTVSQCSPALSSPRSADGTKPDQQGALKDLSAALATVAAATEELDRGYRATRSPGIVWSTACPRTSIADQAASVGLTFARYGPSLQNESSYSASAVSVKQLARQFDRPSTICPGIKST</sequence>
<dbReference type="Proteomes" id="UP001281147">
    <property type="component" value="Unassembled WGS sequence"/>
</dbReference>
<keyword evidence="2" id="KW-1185">Reference proteome</keyword>
<name>A0ACC3N056_9PEZI</name>